<dbReference type="InterPro" id="IPR053177">
    <property type="entry name" value="ADP-glucose_phosphorylase"/>
</dbReference>
<keyword evidence="3" id="KW-1185">Reference proteome</keyword>
<dbReference type="Pfam" id="PF16268">
    <property type="entry name" value="DUF4921"/>
    <property type="match status" value="1"/>
</dbReference>
<name>A0ABM5QM97_9CORY</name>
<protein>
    <submittedName>
        <fullName evidence="2">UTP--glucose-1-phosphate uridylyltransferase</fullName>
    </submittedName>
</protein>
<dbReference type="EMBL" id="CP008944">
    <property type="protein sequence ID" value="AIG63922.1"/>
    <property type="molecule type" value="Genomic_DNA"/>
</dbReference>
<proteinExistence type="predicted"/>
<evidence type="ECO:0000259" key="1">
    <source>
        <dbReference type="Pfam" id="PF16268"/>
    </source>
</evidence>
<keyword evidence="2" id="KW-0548">Nucleotidyltransferase</keyword>
<dbReference type="PANTHER" id="PTHR42763:SF2">
    <property type="entry name" value="ADP-GLUCOSE PHOSPHORYLASE"/>
    <property type="match status" value="1"/>
</dbReference>
<dbReference type="Proteomes" id="UP000028504">
    <property type="component" value="Chromosome"/>
</dbReference>
<dbReference type="RefSeq" id="WP_038604977.1">
    <property type="nucleotide sequence ID" value="NZ_CP008944.1"/>
</dbReference>
<dbReference type="InterPro" id="IPR036265">
    <property type="entry name" value="HIT-like_sf"/>
</dbReference>
<dbReference type="PANTHER" id="PTHR42763">
    <property type="entry name" value="ADP-GLUCOSE PHOSPHORYLASE"/>
    <property type="match status" value="1"/>
</dbReference>
<reference evidence="2 3" key="1">
    <citation type="submission" date="2014-07" db="EMBL/GenBank/DDBJ databases">
        <title>Complete genome sequence of Corynebacterium atypicum DSM 44849: identifiction of the mycolic acid biosynthesis genes.</title>
        <authorList>
            <person name="Tippelt A."/>
            <person name="Mollmann S."/>
            <person name="Albersmeier A."/>
            <person name="Jaenicke S."/>
            <person name="Ruckert C."/>
            <person name="Tauch A."/>
        </authorList>
    </citation>
    <scope>NUCLEOTIDE SEQUENCE [LARGE SCALE GENOMIC DNA]</scope>
    <source>
        <strain evidence="2 3">R2070</strain>
    </source>
</reference>
<sequence>MNSPYIPRHNPLTVMADGTIKQVNPFTGTQVWTVPGRGNRPLSQPASNPVSLDESQRHRACAFCSDRMLDTPPEKSRMVRDDGHWRILRGLVPEQLGETTAEFRRVPNLFEIVSYDYWRENYDYKMDDAQLAHRECYEASDVGREHVLKTVRTKLKAAGANPDLPEAELLELGDVFFGGGHDLILGRRHFVDDATNTSQLASAGTLSVDEHAAFIRFTVDSMAQLYEHNRYARYVAVFQNWLKPAGASFDHLHKQLVALDERGVQTELEVAHLRENFNMYNEWAVDYASYHNLIIAENQHAVCFAGFGHRYPTIEVFSKSAVAEPWLQDESEIKAMSDLLHACHAATGPDVPSNEEWHHKPVDLDVPMPWRVMIKWRVSTLAGFEGGTKIYVNTLSPENIRDRVTKAMFKLRDEGKIAQDITIGPECELTPNPLRYNPLLP</sequence>
<feature type="domain" description="DUF4921" evidence="1">
    <location>
        <begin position="15"/>
        <end position="436"/>
    </location>
</feature>
<dbReference type="Gene3D" id="3.30.428.10">
    <property type="entry name" value="HIT-like"/>
    <property type="match status" value="2"/>
</dbReference>
<evidence type="ECO:0000313" key="2">
    <source>
        <dbReference type="EMBL" id="AIG63922.1"/>
    </source>
</evidence>
<accession>A0ABM5QM97</accession>
<evidence type="ECO:0000313" key="3">
    <source>
        <dbReference type="Proteomes" id="UP000028504"/>
    </source>
</evidence>
<dbReference type="InterPro" id="IPR032576">
    <property type="entry name" value="DUF4921"/>
</dbReference>
<keyword evidence="2" id="KW-0808">Transferase</keyword>
<dbReference type="GO" id="GO:0016779">
    <property type="term" value="F:nucleotidyltransferase activity"/>
    <property type="evidence" value="ECO:0007669"/>
    <property type="project" value="UniProtKB-KW"/>
</dbReference>
<dbReference type="SUPFAM" id="SSF54197">
    <property type="entry name" value="HIT-like"/>
    <property type="match status" value="1"/>
</dbReference>
<gene>
    <name evidence="2" type="ORF">CATYP_03815</name>
</gene>
<organism evidence="2 3">
    <name type="scientific">Corynebacterium atypicum</name>
    <dbReference type="NCBI Taxonomy" id="191610"/>
    <lineage>
        <taxon>Bacteria</taxon>
        <taxon>Bacillati</taxon>
        <taxon>Actinomycetota</taxon>
        <taxon>Actinomycetes</taxon>
        <taxon>Mycobacteriales</taxon>
        <taxon>Corynebacteriaceae</taxon>
        <taxon>Corynebacterium</taxon>
    </lineage>
</organism>